<dbReference type="SUPFAM" id="SSF160191">
    <property type="entry name" value="YcgL-like"/>
    <property type="match status" value="1"/>
</dbReference>
<evidence type="ECO:0000259" key="2">
    <source>
        <dbReference type="PROSITE" id="PS51648"/>
    </source>
</evidence>
<sequence>MIVYVYRSLKREDLYLYLNKKDDFSGVPSELMTIFGKPIFSLVFDLNKKTKLARVDINAVRSSINELGYYLQLPPKPENLLGHKVSF</sequence>
<dbReference type="Pfam" id="PF05166">
    <property type="entry name" value="YcgL"/>
    <property type="match status" value="1"/>
</dbReference>
<evidence type="ECO:0000256" key="1">
    <source>
        <dbReference type="HAMAP-Rule" id="MF_01866"/>
    </source>
</evidence>
<dbReference type="PANTHER" id="PTHR38109:SF1">
    <property type="entry name" value="PROTEIN YCGL"/>
    <property type="match status" value="1"/>
</dbReference>
<dbReference type="OrthoDB" id="7062382at2"/>
<dbReference type="PROSITE" id="PS51648">
    <property type="entry name" value="YCGL"/>
    <property type="match status" value="1"/>
</dbReference>
<dbReference type="RefSeq" id="WP_093321457.1">
    <property type="nucleotide sequence ID" value="NZ_FOHV01000027.1"/>
</dbReference>
<dbReference type="Gene3D" id="3.10.510.20">
    <property type="entry name" value="YcgL domain"/>
    <property type="match status" value="1"/>
</dbReference>
<organism evidence="3 4">
    <name type="scientific">Thorsellia anophelis DSM 18579</name>
    <dbReference type="NCBI Taxonomy" id="1123402"/>
    <lineage>
        <taxon>Bacteria</taxon>
        <taxon>Pseudomonadati</taxon>
        <taxon>Pseudomonadota</taxon>
        <taxon>Gammaproteobacteria</taxon>
        <taxon>Enterobacterales</taxon>
        <taxon>Thorselliaceae</taxon>
        <taxon>Thorsellia</taxon>
    </lineage>
</organism>
<evidence type="ECO:0000313" key="4">
    <source>
        <dbReference type="Proteomes" id="UP000242642"/>
    </source>
</evidence>
<name>A0A1I0EI88_9GAMM</name>
<evidence type="ECO:0000313" key="3">
    <source>
        <dbReference type="EMBL" id="SET45092.1"/>
    </source>
</evidence>
<dbReference type="InterPro" id="IPR027354">
    <property type="entry name" value="YcgL_dom"/>
</dbReference>
<dbReference type="AlphaFoldDB" id="A0A1I0EI88"/>
<dbReference type="InterPro" id="IPR038068">
    <property type="entry name" value="YcgL-like_sf"/>
</dbReference>
<feature type="domain" description="YcgL" evidence="2">
    <location>
        <begin position="1"/>
        <end position="85"/>
    </location>
</feature>
<dbReference type="EMBL" id="FOHV01000027">
    <property type="protein sequence ID" value="SET45092.1"/>
    <property type="molecule type" value="Genomic_DNA"/>
</dbReference>
<gene>
    <name evidence="3" type="ORF">SAMN02583745_02404</name>
</gene>
<reference evidence="4" key="1">
    <citation type="submission" date="2016-10" db="EMBL/GenBank/DDBJ databases">
        <authorList>
            <person name="Varghese N."/>
            <person name="Submissions S."/>
        </authorList>
    </citation>
    <scope>NUCLEOTIDE SEQUENCE [LARGE SCALE GENOMIC DNA]</scope>
    <source>
        <strain evidence="4">DSM 18579</strain>
    </source>
</reference>
<dbReference type="Proteomes" id="UP000242642">
    <property type="component" value="Unassembled WGS sequence"/>
</dbReference>
<proteinExistence type="inferred from homology"/>
<protein>
    <recommendedName>
        <fullName evidence="1">YcgL domain-containing protein SAMN02583745_02404</fullName>
    </recommendedName>
</protein>
<dbReference type="STRING" id="1123402.SAMN02583745_02404"/>
<keyword evidence="4" id="KW-1185">Reference proteome</keyword>
<dbReference type="PANTHER" id="PTHR38109">
    <property type="entry name" value="PROTEIN YCGL"/>
    <property type="match status" value="1"/>
</dbReference>
<accession>A0A1I0EI88</accession>
<dbReference type="HAMAP" id="MF_01866">
    <property type="entry name" value="UPF0745"/>
    <property type="match status" value="1"/>
</dbReference>